<organism evidence="1">
    <name type="scientific">Rhizophora mucronata</name>
    <name type="common">Asiatic mangrove</name>
    <dbReference type="NCBI Taxonomy" id="61149"/>
    <lineage>
        <taxon>Eukaryota</taxon>
        <taxon>Viridiplantae</taxon>
        <taxon>Streptophyta</taxon>
        <taxon>Embryophyta</taxon>
        <taxon>Tracheophyta</taxon>
        <taxon>Spermatophyta</taxon>
        <taxon>Magnoliopsida</taxon>
        <taxon>eudicotyledons</taxon>
        <taxon>Gunneridae</taxon>
        <taxon>Pentapetalae</taxon>
        <taxon>rosids</taxon>
        <taxon>fabids</taxon>
        <taxon>Malpighiales</taxon>
        <taxon>Rhizophoraceae</taxon>
        <taxon>Rhizophora</taxon>
    </lineage>
</organism>
<dbReference type="AlphaFoldDB" id="A0A2P2QNV1"/>
<dbReference type="EMBL" id="GGEC01088189">
    <property type="protein sequence ID" value="MBX68673.1"/>
    <property type="molecule type" value="Transcribed_RNA"/>
</dbReference>
<evidence type="ECO:0000313" key="1">
    <source>
        <dbReference type="EMBL" id="MBX68673.1"/>
    </source>
</evidence>
<reference evidence="1" key="1">
    <citation type="submission" date="2018-02" db="EMBL/GenBank/DDBJ databases">
        <title>Rhizophora mucronata_Transcriptome.</title>
        <authorList>
            <person name="Meera S.P."/>
            <person name="Sreeshan A."/>
            <person name="Augustine A."/>
        </authorList>
    </citation>
    <scope>NUCLEOTIDE SEQUENCE</scope>
    <source>
        <tissue evidence="1">Leaf</tissue>
    </source>
</reference>
<name>A0A2P2QNV1_RHIMU</name>
<proteinExistence type="predicted"/>
<sequence>MTISLKSGKTSTWNPYALTWMMALVPLKNFERECWCLTVQNDQLYSLKQCIPCMK</sequence>
<protein>
    <submittedName>
        <fullName evidence="1">Uncharacterized protein</fullName>
    </submittedName>
</protein>
<accession>A0A2P2QNV1</accession>